<reference evidence="2 3" key="1">
    <citation type="journal article" date="2020" name="BMC Genomics">
        <title>Intraspecific diversification of the crop wild relative Brassica cretica Lam. using demographic model selection.</title>
        <authorList>
            <person name="Kioukis A."/>
            <person name="Michalopoulou V.A."/>
            <person name="Briers L."/>
            <person name="Pirintsos S."/>
            <person name="Studholme D.J."/>
            <person name="Pavlidis P."/>
            <person name="Sarris P.F."/>
        </authorList>
    </citation>
    <scope>NUCLEOTIDE SEQUENCE [LARGE SCALE GENOMIC DNA]</scope>
    <source>
        <strain evidence="3">cv. PFS-1207/04</strain>
    </source>
</reference>
<sequence length="482" mass="55031">MKHHVNAIIDDDFRQVLPKIDVACLNALRNPAQPSKTIADNFGQHSDDAQESMQVDQTSDRRTLRQSKEKVPRNLKREVNEKEMDSFTKSRPRKMKQRITLKKKNDHGKFVVPCLVKGIEFPCALCDTGLIATCHCAFEAEYETEYTTSIDSRTQPSIDSAIQPTIDTFHRESIDNSPTNETFALPEHFYPSFAVNTQPQTSIDYHYGDTISRQVDYSIGSWADDSHHEGFAVDTEFPECDLMNEKETLIDSRIKPSIDAHHVPDSEVQVQDNIEYGYLTPDEFGIFRDPEGQARAMDGRVLHISKEDIADIIAMNGSRNFLDTQNRVENPPSIDKAALPSIDDQSEFKRIALHQNRKMKPRLEMRNMVQYQPCPKKTLTAKPSISWLTTCMDEMKHDIAMIQEQHGIGAGALISIDENIQPSNDARTQTSIDARLASFEDRLQAFIYRIDGVYYPLRNDIDSLNTHMNALQQEMETIQRHI</sequence>
<accession>A0ABQ7C6P0</accession>
<gene>
    <name evidence="2" type="ORF">DY000_02007301</name>
</gene>
<protein>
    <recommendedName>
        <fullName evidence="4">LOB domain-containing protein</fullName>
    </recommendedName>
</protein>
<proteinExistence type="predicted"/>
<name>A0ABQ7C6P0_BRACR</name>
<dbReference type="EMBL" id="QGKV02000832">
    <property type="protein sequence ID" value="KAF3547380.1"/>
    <property type="molecule type" value="Genomic_DNA"/>
</dbReference>
<organism evidence="2 3">
    <name type="scientific">Brassica cretica</name>
    <name type="common">Mustard</name>
    <dbReference type="NCBI Taxonomy" id="69181"/>
    <lineage>
        <taxon>Eukaryota</taxon>
        <taxon>Viridiplantae</taxon>
        <taxon>Streptophyta</taxon>
        <taxon>Embryophyta</taxon>
        <taxon>Tracheophyta</taxon>
        <taxon>Spermatophyta</taxon>
        <taxon>Magnoliopsida</taxon>
        <taxon>eudicotyledons</taxon>
        <taxon>Gunneridae</taxon>
        <taxon>Pentapetalae</taxon>
        <taxon>rosids</taxon>
        <taxon>malvids</taxon>
        <taxon>Brassicales</taxon>
        <taxon>Brassicaceae</taxon>
        <taxon>Brassiceae</taxon>
        <taxon>Brassica</taxon>
    </lineage>
</organism>
<evidence type="ECO:0000256" key="1">
    <source>
        <dbReference type="SAM" id="MobiDB-lite"/>
    </source>
</evidence>
<evidence type="ECO:0008006" key="4">
    <source>
        <dbReference type="Google" id="ProtNLM"/>
    </source>
</evidence>
<comment type="caution">
    <text evidence="2">The sequence shown here is derived from an EMBL/GenBank/DDBJ whole genome shotgun (WGS) entry which is preliminary data.</text>
</comment>
<evidence type="ECO:0000313" key="3">
    <source>
        <dbReference type="Proteomes" id="UP000266723"/>
    </source>
</evidence>
<feature type="compositionally biased region" description="Basic and acidic residues" evidence="1">
    <location>
        <begin position="58"/>
        <end position="72"/>
    </location>
</feature>
<keyword evidence="3" id="KW-1185">Reference proteome</keyword>
<feature type="region of interest" description="Disordered" evidence="1">
    <location>
        <begin position="48"/>
        <end position="72"/>
    </location>
</feature>
<evidence type="ECO:0000313" key="2">
    <source>
        <dbReference type="EMBL" id="KAF3547380.1"/>
    </source>
</evidence>
<dbReference type="Proteomes" id="UP000266723">
    <property type="component" value="Unassembled WGS sequence"/>
</dbReference>